<feature type="compositionally biased region" description="Basic and acidic residues" evidence="1">
    <location>
        <begin position="1"/>
        <end position="12"/>
    </location>
</feature>
<sequence>MGGAKVDADSHRAILGPRRGLGTSFLPGAPRPDRAPALTATGRFFR</sequence>
<proteinExistence type="predicted"/>
<organism evidence="2 3">
    <name type="scientific">Mycobacterium parascrofulaceum ATCC BAA-614</name>
    <dbReference type="NCBI Taxonomy" id="525368"/>
    <lineage>
        <taxon>Bacteria</taxon>
        <taxon>Bacillati</taxon>
        <taxon>Actinomycetota</taxon>
        <taxon>Actinomycetes</taxon>
        <taxon>Mycobacteriales</taxon>
        <taxon>Mycobacteriaceae</taxon>
        <taxon>Mycobacterium</taxon>
        <taxon>Mycobacterium simiae complex</taxon>
    </lineage>
</organism>
<gene>
    <name evidence="2" type="ORF">HMPREF0591_6009</name>
</gene>
<evidence type="ECO:0000313" key="3">
    <source>
        <dbReference type="Proteomes" id="UP000003653"/>
    </source>
</evidence>
<comment type="caution">
    <text evidence="2">The sequence shown here is derived from an EMBL/GenBank/DDBJ whole genome shotgun (WGS) entry which is preliminary data.</text>
</comment>
<dbReference type="AlphaFoldDB" id="D5PIL5"/>
<evidence type="ECO:0000256" key="1">
    <source>
        <dbReference type="SAM" id="MobiDB-lite"/>
    </source>
</evidence>
<feature type="region of interest" description="Disordered" evidence="1">
    <location>
        <begin position="1"/>
        <end position="46"/>
    </location>
</feature>
<dbReference type="HOGENOM" id="CLU_3186083_0_0_11"/>
<keyword evidence="3" id="KW-1185">Reference proteome</keyword>
<name>D5PIL5_9MYCO</name>
<reference evidence="2 3" key="1">
    <citation type="submission" date="2010-04" db="EMBL/GenBank/DDBJ databases">
        <authorList>
            <person name="Muzny D."/>
            <person name="Qin X."/>
            <person name="Deng J."/>
            <person name="Jiang H."/>
            <person name="Liu Y."/>
            <person name="Qu J."/>
            <person name="Song X.-Z."/>
            <person name="Zhang L."/>
            <person name="Thornton R."/>
            <person name="Coyle M."/>
            <person name="Francisco L."/>
            <person name="Jackson L."/>
            <person name="Javaid M."/>
            <person name="Korchina V."/>
            <person name="Kovar C."/>
            <person name="Mata R."/>
            <person name="Mathew T."/>
            <person name="Ngo R."/>
            <person name="Nguyen L."/>
            <person name="Nguyen N."/>
            <person name="Okwuonu G."/>
            <person name="Ongeri F."/>
            <person name="Pham C."/>
            <person name="Simmons D."/>
            <person name="Wilczek-Boney K."/>
            <person name="Hale W."/>
            <person name="Jakkamsetti A."/>
            <person name="Pham P."/>
            <person name="Ruth R."/>
            <person name="San Lucas F."/>
            <person name="Warren J."/>
            <person name="Zhang J."/>
            <person name="Zhao Z."/>
            <person name="Zhou C."/>
            <person name="Zhu D."/>
            <person name="Lee S."/>
            <person name="Bess C."/>
            <person name="Blankenburg K."/>
            <person name="Forbes L."/>
            <person name="Fu Q."/>
            <person name="Gubbala S."/>
            <person name="Hirani K."/>
            <person name="Jayaseelan J.C."/>
            <person name="Lara F."/>
            <person name="Munidasa M."/>
            <person name="Palculict T."/>
            <person name="Patil S."/>
            <person name="Pu L.-L."/>
            <person name="Saada N."/>
            <person name="Tang L."/>
            <person name="Weissenberger G."/>
            <person name="Zhu Y."/>
            <person name="Hemphill L."/>
            <person name="Shang Y."/>
            <person name="Youmans B."/>
            <person name="Ayvaz T."/>
            <person name="Ross M."/>
            <person name="Santibanez J."/>
            <person name="Aqrawi P."/>
            <person name="Gross S."/>
            <person name="Joshi V."/>
            <person name="Fowler G."/>
            <person name="Nazareth L."/>
            <person name="Reid J."/>
            <person name="Worley K."/>
            <person name="Petrosino J."/>
            <person name="Highlander S."/>
            <person name="Gibbs R."/>
        </authorList>
    </citation>
    <scope>NUCLEOTIDE SEQUENCE [LARGE SCALE GENOMIC DNA]</scope>
    <source>
        <strain evidence="2 3">ATCC BAA-614</strain>
    </source>
</reference>
<protein>
    <submittedName>
        <fullName evidence="2">Uncharacterized protein</fullName>
    </submittedName>
</protein>
<evidence type="ECO:0000313" key="2">
    <source>
        <dbReference type="EMBL" id="EFG74124.1"/>
    </source>
</evidence>
<dbReference type="EMBL" id="ADNV01000385">
    <property type="protein sequence ID" value="EFG74124.1"/>
    <property type="molecule type" value="Genomic_DNA"/>
</dbReference>
<accession>D5PIL5</accession>
<dbReference type="Proteomes" id="UP000003653">
    <property type="component" value="Unassembled WGS sequence"/>
</dbReference>